<name>A0A1G5DLP9_9FIRM</name>
<feature type="transmembrane region" description="Helical" evidence="1">
    <location>
        <begin position="37"/>
        <end position="54"/>
    </location>
</feature>
<dbReference type="InterPro" id="IPR011055">
    <property type="entry name" value="Dup_hybrid_motif"/>
</dbReference>
<dbReference type="AlphaFoldDB" id="A0A1G5DLP9"/>
<feature type="domain" description="M23ase beta-sheet core" evidence="2">
    <location>
        <begin position="138"/>
        <end position="223"/>
    </location>
</feature>
<dbReference type="RefSeq" id="WP_091540566.1">
    <property type="nucleotide sequence ID" value="NZ_FMUS01000004.1"/>
</dbReference>
<protein>
    <submittedName>
        <fullName evidence="3">Peptidase family M23</fullName>
    </submittedName>
</protein>
<dbReference type="Pfam" id="PF01551">
    <property type="entry name" value="Peptidase_M23"/>
    <property type="match status" value="1"/>
</dbReference>
<evidence type="ECO:0000313" key="4">
    <source>
        <dbReference type="Proteomes" id="UP000198636"/>
    </source>
</evidence>
<dbReference type="EMBL" id="FMUS01000004">
    <property type="protein sequence ID" value="SCY15566.1"/>
    <property type="molecule type" value="Genomic_DNA"/>
</dbReference>
<dbReference type="InterPro" id="IPR016047">
    <property type="entry name" value="M23ase_b-sheet_dom"/>
</dbReference>
<evidence type="ECO:0000313" key="3">
    <source>
        <dbReference type="EMBL" id="SCY15566.1"/>
    </source>
</evidence>
<keyword evidence="1" id="KW-1133">Transmembrane helix</keyword>
<gene>
    <name evidence="3" type="ORF">SAMN03080606_00947</name>
</gene>
<dbReference type="InterPro" id="IPR050570">
    <property type="entry name" value="Cell_wall_metabolism_enzyme"/>
</dbReference>
<keyword evidence="1" id="KW-0472">Membrane</keyword>
<accession>A0A1G5DLP9</accession>
<dbReference type="PANTHER" id="PTHR21666">
    <property type="entry name" value="PEPTIDASE-RELATED"/>
    <property type="match status" value="1"/>
</dbReference>
<dbReference type="STRING" id="1120976.SAMN03080606_00947"/>
<evidence type="ECO:0000259" key="2">
    <source>
        <dbReference type="Pfam" id="PF01551"/>
    </source>
</evidence>
<keyword evidence="1" id="KW-0812">Transmembrane</keyword>
<organism evidence="3 4">
    <name type="scientific">Alkaliphilus peptidifermentans DSM 18978</name>
    <dbReference type="NCBI Taxonomy" id="1120976"/>
    <lineage>
        <taxon>Bacteria</taxon>
        <taxon>Bacillati</taxon>
        <taxon>Bacillota</taxon>
        <taxon>Clostridia</taxon>
        <taxon>Peptostreptococcales</taxon>
        <taxon>Natronincolaceae</taxon>
        <taxon>Alkaliphilus</taxon>
    </lineage>
</organism>
<proteinExistence type="predicted"/>
<dbReference type="PANTHER" id="PTHR21666:SF270">
    <property type="entry name" value="MUREIN HYDROLASE ACTIVATOR ENVC"/>
    <property type="match status" value="1"/>
</dbReference>
<dbReference type="OrthoDB" id="9814460at2"/>
<dbReference type="GO" id="GO:0004222">
    <property type="term" value="F:metalloendopeptidase activity"/>
    <property type="evidence" value="ECO:0007669"/>
    <property type="project" value="TreeGrafter"/>
</dbReference>
<reference evidence="3 4" key="1">
    <citation type="submission" date="2016-10" db="EMBL/GenBank/DDBJ databases">
        <authorList>
            <person name="de Groot N.N."/>
        </authorList>
    </citation>
    <scope>NUCLEOTIDE SEQUENCE [LARGE SCALE GENOMIC DNA]</scope>
    <source>
        <strain evidence="3 4">DSM 18978</strain>
    </source>
</reference>
<dbReference type="Proteomes" id="UP000198636">
    <property type="component" value="Unassembled WGS sequence"/>
</dbReference>
<dbReference type="Gene3D" id="2.70.70.10">
    <property type="entry name" value="Glucose Permease (Domain IIA)"/>
    <property type="match status" value="1"/>
</dbReference>
<dbReference type="SUPFAM" id="SSF51261">
    <property type="entry name" value="Duplicated hybrid motif"/>
    <property type="match status" value="1"/>
</dbReference>
<sequence length="236" mass="26790">MSLMRRNQQPLRIFQNSFTSDDNGSFKIDFHGWVKKTVIRSIICVSLIAILYTIKVIDNRFNYKVIDSIQLQVNKEFDLKESYYTALNWSKGMIGTSDKLLAVLNLNTDVGSEFILPMDGQIVLSFNEVDPDTNKTLNGILLKESDGQKVVATGDGVVIEASSSQALGHYLVVKHRGELISIYKHLQSTNVEINQRIVKGELIGISSDKLLFEMWYRKEAINPLEYIDVLKDDIKI</sequence>
<dbReference type="CDD" id="cd12797">
    <property type="entry name" value="M23_peptidase"/>
    <property type="match status" value="1"/>
</dbReference>
<keyword evidence="4" id="KW-1185">Reference proteome</keyword>
<evidence type="ECO:0000256" key="1">
    <source>
        <dbReference type="SAM" id="Phobius"/>
    </source>
</evidence>